<dbReference type="SUPFAM" id="SSF55874">
    <property type="entry name" value="ATPase domain of HSP90 chaperone/DNA topoisomerase II/histidine kinase"/>
    <property type="match status" value="1"/>
</dbReference>
<keyword evidence="2" id="KW-0472">Membrane</keyword>
<dbReference type="PANTHER" id="PTHR43547:SF2">
    <property type="entry name" value="HYBRID SIGNAL TRANSDUCTION HISTIDINE KINASE C"/>
    <property type="match status" value="1"/>
</dbReference>
<dbReference type="InterPro" id="IPR013783">
    <property type="entry name" value="Ig-like_fold"/>
</dbReference>
<dbReference type="InterPro" id="IPR011123">
    <property type="entry name" value="Y_Y_Y"/>
</dbReference>
<dbReference type="Pfam" id="PF02518">
    <property type="entry name" value="HATPase_c"/>
    <property type="match status" value="1"/>
</dbReference>
<name>A0ABS7XF47_9GAMM</name>
<evidence type="ECO:0000313" key="6">
    <source>
        <dbReference type="Proteomes" id="UP000663814"/>
    </source>
</evidence>
<evidence type="ECO:0000256" key="1">
    <source>
        <dbReference type="ARBA" id="ARBA00022553"/>
    </source>
</evidence>
<dbReference type="Pfam" id="PF07494">
    <property type="entry name" value="Reg_prop"/>
    <property type="match status" value="1"/>
</dbReference>
<reference evidence="5 6" key="1">
    <citation type="submission" date="2021-08" db="EMBL/GenBank/DDBJ databases">
        <title>Rheinheimera aquimaris sp. nov., isolated from seawater of the East Sea in Korea.</title>
        <authorList>
            <person name="Kim K.H."/>
            <person name="Wenting R."/>
            <person name="Kim K.R."/>
            <person name="Jeon C.O."/>
        </authorList>
    </citation>
    <scope>NUCLEOTIDE SEQUENCE [LARGE SCALE GENOMIC DNA]</scope>
    <source>
        <strain evidence="5 6">MA-13</strain>
    </source>
</reference>
<sequence length="1146" mass="127352">MSSLLSSVKPLLLCLLLLSICVTAAVQQPILSDIYHPGARLLTSESGLSSNVVNAISEDQFGRMWLAGPDGLNIVDGNQIKQLNLDNTAGRLASNYISSMAVDDQSTVWLATEKGLHKVDSRSYTVAAINLPVRPTHLVLPQSANYMAMLADGQIFLLDTASEQLQPIAYFADGVRAIMQHNKHVLVLASSQLFLYQPTETPQTVSIAPSLVKDIRYWSSDGDKLWFFTRSNKLYSCQPEQCQLTEWQLPGQFAHQTVYSLYASDAKVYLLSSAGLLILGDTLQLVLPQLAMTVQDQHRISPRLAVSRQGEVLITDYQGVTVIPASYAGVSAFYPRPFGPIDSPQVTTSVDLGTEPNLLAIATTASLNLYRSTDAGPRLFWQIPYPQLMQPAVLISLPQQLLLSTKRHGILTLDSLDGPLVSAASQFPDLPQNITLVDAISLPQQQLLLLYNNQLKLLQRHGAEYRTLWQHTLPVYGTAKMQLLNDHLIIAAYSKGMLSTRFQADSPPQHWQQHLTENTVINLQQTGPESVLVLTADSGLHSARVEQQGLQLQSLPDQHKLLSKTAVCAAQSTSGFSFIASHNGIAIFDQQQQLQRQLTTADGLLQREFNQYNCGKFGDKLYFAGNQGINLISPEIGLQPSAASLTILSVSTEAGPVAFEYDRFRLVNPDHLSIHYSYAPTPLGAVLQFQYKLLPGHQRWQTHTDTSLHYPKLAPGRYQLQLRVLLADGSSSAVKQLDFHILPPWWQTYWAYLAYISVLLGIIGYIWYNKYLVHRSRLTLKQQQLQHQLAYTQTLEQEVQQRTAQTEQQQRQILDITQQKLHLVTAANHDLKHLAALIQLNAQSMALPTQYQQSAEWQSVLNSSQMLGQLVSDLVELSGLDAGQVRPNLTALDLSALLNQLCQQFQPRLAAKQLQLEQDYPPSIWVTSDKALLSRLLMNLIDNVIQNLSANQWLRLSISQQHSHTVLTLADTGPGLPARIYQQWGEPFQRGTANYQGHGLGLSIVRKITQVLALPTELHSSAKGTQFRFQFNSVELASPGNSKKALILDPDQTAAGHLMQLLQQHGLEVSSAQQLPPTMTDVHWLFVDACLLYPLSAAQRGQLLASYQAATVVLMSINKDDRQLAGTEHYFLLKPLRASRLAWLFA</sequence>
<evidence type="ECO:0000313" key="5">
    <source>
        <dbReference type="EMBL" id="MBZ9613775.1"/>
    </source>
</evidence>
<dbReference type="PANTHER" id="PTHR43547">
    <property type="entry name" value="TWO-COMPONENT HISTIDINE KINASE"/>
    <property type="match status" value="1"/>
</dbReference>
<dbReference type="SMART" id="SM00387">
    <property type="entry name" value="HATPase_c"/>
    <property type="match status" value="1"/>
</dbReference>
<dbReference type="EMBL" id="JAERPS020000011">
    <property type="protein sequence ID" value="MBZ9613775.1"/>
    <property type="molecule type" value="Genomic_DNA"/>
</dbReference>
<dbReference type="InterPro" id="IPR015943">
    <property type="entry name" value="WD40/YVTN_repeat-like_dom_sf"/>
</dbReference>
<dbReference type="InterPro" id="IPR003594">
    <property type="entry name" value="HATPase_dom"/>
</dbReference>
<protein>
    <recommendedName>
        <fullName evidence="4">Histidine kinase domain-containing protein</fullName>
    </recommendedName>
</protein>
<feature type="domain" description="Histidine kinase" evidence="4">
    <location>
        <begin position="826"/>
        <end position="1035"/>
    </location>
</feature>
<dbReference type="CDD" id="cd00075">
    <property type="entry name" value="HATPase"/>
    <property type="match status" value="1"/>
</dbReference>
<evidence type="ECO:0000259" key="4">
    <source>
        <dbReference type="PROSITE" id="PS50109"/>
    </source>
</evidence>
<feature type="signal peptide" evidence="3">
    <location>
        <begin position="1"/>
        <end position="24"/>
    </location>
</feature>
<proteinExistence type="predicted"/>
<keyword evidence="3" id="KW-0732">Signal</keyword>
<dbReference type="Gene3D" id="2.130.10.10">
    <property type="entry name" value="YVTN repeat-like/Quinoprotein amine dehydrogenase"/>
    <property type="match status" value="2"/>
</dbReference>
<dbReference type="InterPro" id="IPR011110">
    <property type="entry name" value="Reg_prop"/>
</dbReference>
<keyword evidence="6" id="KW-1185">Reference proteome</keyword>
<keyword evidence="1" id="KW-0597">Phosphoprotein</keyword>
<organism evidence="5 6">
    <name type="scientific">Rheinheimera maricola</name>
    <dbReference type="NCBI Taxonomy" id="2793282"/>
    <lineage>
        <taxon>Bacteria</taxon>
        <taxon>Pseudomonadati</taxon>
        <taxon>Pseudomonadota</taxon>
        <taxon>Gammaproteobacteria</taxon>
        <taxon>Chromatiales</taxon>
        <taxon>Chromatiaceae</taxon>
        <taxon>Rheinheimera</taxon>
    </lineage>
</organism>
<accession>A0ABS7XF47</accession>
<feature type="transmembrane region" description="Helical" evidence="2">
    <location>
        <begin position="749"/>
        <end position="768"/>
    </location>
</feature>
<dbReference type="InterPro" id="IPR005467">
    <property type="entry name" value="His_kinase_dom"/>
</dbReference>
<keyword evidence="2" id="KW-0812">Transmembrane</keyword>
<dbReference type="SUPFAM" id="SSF63829">
    <property type="entry name" value="Calcium-dependent phosphotriesterase"/>
    <property type="match status" value="1"/>
</dbReference>
<dbReference type="RefSeq" id="WP_205313539.1">
    <property type="nucleotide sequence ID" value="NZ_JAERPS020000011.1"/>
</dbReference>
<evidence type="ECO:0000256" key="3">
    <source>
        <dbReference type="SAM" id="SignalP"/>
    </source>
</evidence>
<feature type="chain" id="PRO_5046819026" description="Histidine kinase domain-containing protein" evidence="3">
    <location>
        <begin position="25"/>
        <end position="1146"/>
    </location>
</feature>
<dbReference type="Gene3D" id="3.30.565.10">
    <property type="entry name" value="Histidine kinase-like ATPase, C-terminal domain"/>
    <property type="match status" value="1"/>
</dbReference>
<dbReference type="Pfam" id="PF07495">
    <property type="entry name" value="Y_Y_Y"/>
    <property type="match status" value="1"/>
</dbReference>
<gene>
    <name evidence="5" type="ORF">I4W93_019445</name>
</gene>
<keyword evidence="2" id="KW-1133">Transmembrane helix</keyword>
<dbReference type="Proteomes" id="UP000663814">
    <property type="component" value="Unassembled WGS sequence"/>
</dbReference>
<dbReference type="Gene3D" id="2.60.40.10">
    <property type="entry name" value="Immunoglobulins"/>
    <property type="match status" value="1"/>
</dbReference>
<dbReference type="PROSITE" id="PS50109">
    <property type="entry name" value="HIS_KIN"/>
    <property type="match status" value="1"/>
</dbReference>
<dbReference type="InterPro" id="IPR036890">
    <property type="entry name" value="HATPase_C_sf"/>
</dbReference>
<comment type="caution">
    <text evidence="5">The sequence shown here is derived from an EMBL/GenBank/DDBJ whole genome shotgun (WGS) entry which is preliminary data.</text>
</comment>
<evidence type="ECO:0000256" key="2">
    <source>
        <dbReference type="SAM" id="Phobius"/>
    </source>
</evidence>